<accession>A5DKM6</accession>
<evidence type="ECO:0000256" key="1">
    <source>
        <dbReference type="SAM" id="MobiDB-lite"/>
    </source>
</evidence>
<feature type="region of interest" description="Disordered" evidence="1">
    <location>
        <begin position="165"/>
        <end position="220"/>
    </location>
</feature>
<dbReference type="eggNOG" id="ENOG502S6F0">
    <property type="taxonomic scope" value="Eukaryota"/>
</dbReference>
<reference evidence="2 3" key="1">
    <citation type="journal article" date="2009" name="Nature">
        <title>Evolution of pathogenicity and sexual reproduction in eight Candida genomes.</title>
        <authorList>
            <person name="Butler G."/>
            <person name="Rasmussen M.D."/>
            <person name="Lin M.F."/>
            <person name="Santos M.A."/>
            <person name="Sakthikumar S."/>
            <person name="Munro C.A."/>
            <person name="Rheinbay E."/>
            <person name="Grabherr M."/>
            <person name="Forche A."/>
            <person name="Reedy J.L."/>
            <person name="Agrafioti I."/>
            <person name="Arnaud M.B."/>
            <person name="Bates S."/>
            <person name="Brown A.J."/>
            <person name="Brunke S."/>
            <person name="Costanzo M.C."/>
            <person name="Fitzpatrick D.A."/>
            <person name="de Groot P.W."/>
            <person name="Harris D."/>
            <person name="Hoyer L.L."/>
            <person name="Hube B."/>
            <person name="Klis F.M."/>
            <person name="Kodira C."/>
            <person name="Lennard N."/>
            <person name="Logue M.E."/>
            <person name="Martin R."/>
            <person name="Neiman A.M."/>
            <person name="Nikolaou E."/>
            <person name="Quail M.A."/>
            <person name="Quinn J."/>
            <person name="Santos M.C."/>
            <person name="Schmitzberger F.F."/>
            <person name="Sherlock G."/>
            <person name="Shah P."/>
            <person name="Silverstein K.A."/>
            <person name="Skrzypek M.S."/>
            <person name="Soll D."/>
            <person name="Staggs R."/>
            <person name="Stansfield I."/>
            <person name="Stumpf M.P."/>
            <person name="Sudbery P.E."/>
            <person name="Srikantha T."/>
            <person name="Zeng Q."/>
            <person name="Berman J."/>
            <person name="Berriman M."/>
            <person name="Heitman J."/>
            <person name="Gow N.A."/>
            <person name="Lorenz M.C."/>
            <person name="Birren B.W."/>
            <person name="Kellis M."/>
            <person name="Cuomo C.A."/>
        </authorList>
    </citation>
    <scope>NUCLEOTIDE SEQUENCE [LARGE SCALE GENOMIC DNA]</scope>
    <source>
        <strain evidence="3">ATCC 6260 / CBS 566 / DSM 6381 / JCM 1539 / NBRC 10279 / NRRL Y-324</strain>
    </source>
</reference>
<feature type="region of interest" description="Disordered" evidence="1">
    <location>
        <begin position="113"/>
        <end position="135"/>
    </location>
</feature>
<dbReference type="InterPro" id="IPR029196">
    <property type="entry name" value="HAPSTR1-like"/>
</dbReference>
<dbReference type="PANTHER" id="PTHR38645:SF1">
    <property type="entry name" value="YALI0F12243P"/>
    <property type="match status" value="1"/>
</dbReference>
<feature type="compositionally biased region" description="Basic and acidic residues" evidence="1">
    <location>
        <begin position="113"/>
        <end position="124"/>
    </location>
</feature>
<protein>
    <submittedName>
        <fullName evidence="2">Uncharacterized protein</fullName>
    </submittedName>
</protein>
<dbReference type="EMBL" id="CH408158">
    <property type="protein sequence ID" value="EDK39729.2"/>
    <property type="molecule type" value="Genomic_DNA"/>
</dbReference>
<feature type="region of interest" description="Disordered" evidence="1">
    <location>
        <begin position="1"/>
        <end position="22"/>
    </location>
</feature>
<gene>
    <name evidence="2" type="ORF">PGUG_03827</name>
</gene>
<dbReference type="PANTHER" id="PTHR38645">
    <property type="entry name" value="CHROMOSOME 9, WHOLE GENOME SHOTGUN SEQUENCE"/>
    <property type="match status" value="1"/>
</dbReference>
<keyword evidence="3" id="KW-1185">Reference proteome</keyword>
<evidence type="ECO:0000313" key="3">
    <source>
        <dbReference type="Proteomes" id="UP000001997"/>
    </source>
</evidence>
<dbReference type="InParanoid" id="A5DKM6"/>
<dbReference type="KEGG" id="pgu:PGUG_03827"/>
<feature type="compositionally biased region" description="Polar residues" evidence="1">
    <location>
        <begin position="126"/>
        <end position="135"/>
    </location>
</feature>
<dbReference type="OrthoDB" id="21418at2759"/>
<dbReference type="FunCoup" id="A5DKM6">
    <property type="interactions" value="17"/>
</dbReference>
<dbReference type="OMA" id="QHSESDP"/>
<name>A5DKM6_PICGU</name>
<dbReference type="VEuPathDB" id="FungiDB:PGUG_03827"/>
<proteinExistence type="predicted"/>
<dbReference type="AlphaFoldDB" id="A5DKM6"/>
<dbReference type="Proteomes" id="UP000001997">
    <property type="component" value="Unassembled WGS sequence"/>
</dbReference>
<organism evidence="2 3">
    <name type="scientific">Meyerozyma guilliermondii (strain ATCC 6260 / CBS 566 / DSM 6381 / JCM 1539 / NBRC 10279 / NRRL Y-324)</name>
    <name type="common">Yeast</name>
    <name type="synonym">Candida guilliermondii</name>
    <dbReference type="NCBI Taxonomy" id="294746"/>
    <lineage>
        <taxon>Eukaryota</taxon>
        <taxon>Fungi</taxon>
        <taxon>Dikarya</taxon>
        <taxon>Ascomycota</taxon>
        <taxon>Saccharomycotina</taxon>
        <taxon>Pichiomycetes</taxon>
        <taxon>Debaryomycetaceae</taxon>
        <taxon>Meyerozyma</taxon>
    </lineage>
</organism>
<evidence type="ECO:0000313" key="2">
    <source>
        <dbReference type="EMBL" id="EDK39729.2"/>
    </source>
</evidence>
<sequence>MDLSNLSSDLPSAPSVQQQATERLSRELALEFKNAANAVAALYNSHEPEEAKSEFSNAAKAVTRLYRLANKKSVSAADQGYTDCLDDLLVAIANGEDIEDWALTRRAEIRKQDQEDFDEKEKNGSEMASSPVTESQCLPELVAPLLENSRLPNHVFSAPAQLAAPQHFYPGIPPPSVAHSIKQRASIRRKPRISKEEPWSKADLGSDSDSDSGRKRRKNE</sequence>
<dbReference type="GeneID" id="5126278"/>
<dbReference type="RefSeq" id="XP_001484446.2">
    <property type="nucleotide sequence ID" value="XM_001484396.1"/>
</dbReference>
<dbReference type="Pfam" id="PF15251">
    <property type="entry name" value="TAPR1-like"/>
    <property type="match status" value="1"/>
</dbReference>
<feature type="compositionally biased region" description="Basic residues" evidence="1">
    <location>
        <begin position="181"/>
        <end position="192"/>
    </location>
</feature>
<dbReference type="HOGENOM" id="CLU_071871_0_0_1"/>